<gene>
    <name evidence="2" type="ORF">CGI_10014364</name>
</gene>
<organism evidence="2">
    <name type="scientific">Magallana gigas</name>
    <name type="common">Pacific oyster</name>
    <name type="synonym">Crassostrea gigas</name>
    <dbReference type="NCBI Taxonomy" id="29159"/>
    <lineage>
        <taxon>Eukaryota</taxon>
        <taxon>Metazoa</taxon>
        <taxon>Spiralia</taxon>
        <taxon>Lophotrochozoa</taxon>
        <taxon>Mollusca</taxon>
        <taxon>Bivalvia</taxon>
        <taxon>Autobranchia</taxon>
        <taxon>Pteriomorphia</taxon>
        <taxon>Ostreida</taxon>
        <taxon>Ostreoidea</taxon>
        <taxon>Ostreidae</taxon>
        <taxon>Magallana</taxon>
    </lineage>
</organism>
<accession>K1QTT2</accession>
<feature type="region of interest" description="Disordered" evidence="1">
    <location>
        <begin position="260"/>
        <end position="288"/>
    </location>
</feature>
<reference evidence="2" key="1">
    <citation type="journal article" date="2012" name="Nature">
        <title>The oyster genome reveals stress adaptation and complexity of shell formation.</title>
        <authorList>
            <person name="Zhang G."/>
            <person name="Fang X."/>
            <person name="Guo X."/>
            <person name="Li L."/>
            <person name="Luo R."/>
            <person name="Xu F."/>
            <person name="Yang P."/>
            <person name="Zhang L."/>
            <person name="Wang X."/>
            <person name="Qi H."/>
            <person name="Xiong Z."/>
            <person name="Que H."/>
            <person name="Xie Y."/>
            <person name="Holland P.W."/>
            <person name="Paps J."/>
            <person name="Zhu Y."/>
            <person name="Wu F."/>
            <person name="Chen Y."/>
            <person name="Wang J."/>
            <person name="Peng C."/>
            <person name="Meng J."/>
            <person name="Yang L."/>
            <person name="Liu J."/>
            <person name="Wen B."/>
            <person name="Zhang N."/>
            <person name="Huang Z."/>
            <person name="Zhu Q."/>
            <person name="Feng Y."/>
            <person name="Mount A."/>
            <person name="Hedgecock D."/>
            <person name="Xu Z."/>
            <person name="Liu Y."/>
            <person name="Domazet-Loso T."/>
            <person name="Du Y."/>
            <person name="Sun X."/>
            <person name="Zhang S."/>
            <person name="Liu B."/>
            <person name="Cheng P."/>
            <person name="Jiang X."/>
            <person name="Li J."/>
            <person name="Fan D."/>
            <person name="Wang W."/>
            <person name="Fu W."/>
            <person name="Wang T."/>
            <person name="Wang B."/>
            <person name="Zhang J."/>
            <person name="Peng Z."/>
            <person name="Li Y."/>
            <person name="Li N."/>
            <person name="Wang J."/>
            <person name="Chen M."/>
            <person name="He Y."/>
            <person name="Tan F."/>
            <person name="Song X."/>
            <person name="Zheng Q."/>
            <person name="Huang R."/>
            <person name="Yang H."/>
            <person name="Du X."/>
            <person name="Chen L."/>
            <person name="Yang M."/>
            <person name="Gaffney P.M."/>
            <person name="Wang S."/>
            <person name="Luo L."/>
            <person name="She Z."/>
            <person name="Ming Y."/>
            <person name="Huang W."/>
            <person name="Zhang S."/>
            <person name="Huang B."/>
            <person name="Zhang Y."/>
            <person name="Qu T."/>
            <person name="Ni P."/>
            <person name="Miao G."/>
            <person name="Wang J."/>
            <person name="Wang Q."/>
            <person name="Steinberg C.E."/>
            <person name="Wang H."/>
            <person name="Li N."/>
            <person name="Qian L."/>
            <person name="Zhang G."/>
            <person name="Li Y."/>
            <person name="Yang H."/>
            <person name="Liu X."/>
            <person name="Wang J."/>
            <person name="Yin Y."/>
            <person name="Wang J."/>
        </authorList>
    </citation>
    <scope>NUCLEOTIDE SEQUENCE [LARGE SCALE GENOMIC DNA]</scope>
    <source>
        <strain evidence="2">05x7-T-G4-1.051#20</strain>
    </source>
</reference>
<sequence length="351" mass="40387">MDDSRQNEICILTSRKRHSICGRIHLDRMFSYSLFMPFSIYHVTSQNTEISPSDQTFNGGSRRSASGTEQISSRRVPIWVRSRLVTNPANPTVRPRTTNTRDRTRDLVWNPANGFVSFARQTGNNRLQSNALTGDTSDGGAIDPSQITNFRVNSGFQNFPENNGDTNSLRHTESRRNFKGDGNNRISWRTSNDNNWPSWRTVQTNQDQNSRFETNAERINRIEAEKRRIREENIRKKYRNNAFLNTRGLVSGIRLPTRWQKTSRDSSFSTNRNRELKSPGTDASNQNRGLAFSRRAIERPVVNLNDEQTTDIVDRQAARDQLRQVSVSRSSGANRYLKSLLYNVLRRVNSN</sequence>
<dbReference type="AlphaFoldDB" id="K1QTT2"/>
<feature type="region of interest" description="Disordered" evidence="1">
    <location>
        <begin position="159"/>
        <end position="192"/>
    </location>
</feature>
<dbReference type="HOGENOM" id="CLU_790508_0_0_1"/>
<feature type="region of interest" description="Disordered" evidence="1">
    <location>
        <begin position="50"/>
        <end position="72"/>
    </location>
</feature>
<evidence type="ECO:0000313" key="2">
    <source>
        <dbReference type="EMBL" id="EKC37048.1"/>
    </source>
</evidence>
<dbReference type="EMBL" id="JH817153">
    <property type="protein sequence ID" value="EKC37048.1"/>
    <property type="molecule type" value="Genomic_DNA"/>
</dbReference>
<dbReference type="InParanoid" id="K1QTT2"/>
<name>K1QTT2_MAGGI</name>
<protein>
    <submittedName>
        <fullName evidence="2">Uncharacterized protein</fullName>
    </submittedName>
</protein>
<feature type="compositionally biased region" description="Basic and acidic residues" evidence="1">
    <location>
        <begin position="168"/>
        <end position="179"/>
    </location>
</feature>
<evidence type="ECO:0000256" key="1">
    <source>
        <dbReference type="SAM" id="MobiDB-lite"/>
    </source>
</evidence>
<proteinExistence type="predicted"/>